<name>A0A0R2MJC3_9LACO</name>
<organism evidence="2 3">
    <name type="scientific">Lactiplantibacillus xiangfangensis</name>
    <dbReference type="NCBI Taxonomy" id="942150"/>
    <lineage>
        <taxon>Bacteria</taxon>
        <taxon>Bacillati</taxon>
        <taxon>Bacillota</taxon>
        <taxon>Bacilli</taxon>
        <taxon>Lactobacillales</taxon>
        <taxon>Lactobacillaceae</taxon>
        <taxon>Lactiplantibacillus</taxon>
    </lineage>
</organism>
<dbReference type="STRING" id="942150.IV64_GL002615"/>
<keyword evidence="1" id="KW-1133">Transmembrane helix</keyword>
<keyword evidence="1" id="KW-0812">Transmembrane</keyword>
<keyword evidence="1" id="KW-0472">Membrane</keyword>
<feature type="transmembrane region" description="Helical" evidence="1">
    <location>
        <begin position="67"/>
        <end position="85"/>
    </location>
</feature>
<evidence type="ECO:0000313" key="2">
    <source>
        <dbReference type="EMBL" id="KRO10922.1"/>
    </source>
</evidence>
<feature type="transmembrane region" description="Helical" evidence="1">
    <location>
        <begin position="91"/>
        <end position="109"/>
    </location>
</feature>
<sequence length="125" mass="13507">MIMMTKKHFSWTLSNSFAALLLVVGAIVALWALITNFGTTVSVDAVVTAAGLWIVGIIFLHPAPINILIPVIGFVSVGAGYAGYFSSPHSWLGAAVATLLTALIVSYGFSLRKTIRQRHSNWYQK</sequence>
<feature type="transmembrane region" description="Helical" evidence="1">
    <location>
        <begin position="12"/>
        <end position="34"/>
    </location>
</feature>
<dbReference type="Proteomes" id="UP000051783">
    <property type="component" value="Unassembled WGS sequence"/>
</dbReference>
<evidence type="ECO:0000313" key="3">
    <source>
        <dbReference type="Proteomes" id="UP000051783"/>
    </source>
</evidence>
<reference evidence="2 3" key="1">
    <citation type="journal article" date="2015" name="Genome Announc.">
        <title>Expanding the biotechnology potential of lactobacilli through comparative genomics of 213 strains and associated genera.</title>
        <authorList>
            <person name="Sun Z."/>
            <person name="Harris H.M."/>
            <person name="McCann A."/>
            <person name="Guo C."/>
            <person name="Argimon S."/>
            <person name="Zhang W."/>
            <person name="Yang X."/>
            <person name="Jeffery I.B."/>
            <person name="Cooney J.C."/>
            <person name="Kagawa T.F."/>
            <person name="Liu W."/>
            <person name="Song Y."/>
            <person name="Salvetti E."/>
            <person name="Wrobel A."/>
            <person name="Rasinkangas P."/>
            <person name="Parkhill J."/>
            <person name="Rea M.C."/>
            <person name="O'Sullivan O."/>
            <person name="Ritari J."/>
            <person name="Douillard F.P."/>
            <person name="Paul Ross R."/>
            <person name="Yang R."/>
            <person name="Briner A.E."/>
            <person name="Felis G.E."/>
            <person name="de Vos W.M."/>
            <person name="Barrangou R."/>
            <person name="Klaenhammer T.R."/>
            <person name="Caufield P.W."/>
            <person name="Cui Y."/>
            <person name="Zhang H."/>
            <person name="O'Toole P.W."/>
        </authorList>
    </citation>
    <scope>NUCLEOTIDE SEQUENCE [LARGE SCALE GENOMIC DNA]</scope>
    <source>
        <strain evidence="2 3">LMG 26013</strain>
    </source>
</reference>
<protein>
    <submittedName>
        <fullName evidence="2">Integral membrane protein</fullName>
    </submittedName>
</protein>
<dbReference type="PATRIC" id="fig|942150.3.peg.2726"/>
<proteinExistence type="predicted"/>
<accession>A0A0R2MJC3</accession>
<evidence type="ECO:0000256" key="1">
    <source>
        <dbReference type="SAM" id="Phobius"/>
    </source>
</evidence>
<gene>
    <name evidence="2" type="ORF">IV64_GL002615</name>
</gene>
<dbReference type="AlphaFoldDB" id="A0A0R2MJC3"/>
<dbReference type="EMBL" id="JQCL01000057">
    <property type="protein sequence ID" value="KRO10922.1"/>
    <property type="molecule type" value="Genomic_DNA"/>
</dbReference>
<feature type="transmembrane region" description="Helical" evidence="1">
    <location>
        <begin position="40"/>
        <end position="60"/>
    </location>
</feature>
<comment type="caution">
    <text evidence="2">The sequence shown here is derived from an EMBL/GenBank/DDBJ whole genome shotgun (WGS) entry which is preliminary data.</text>
</comment>
<keyword evidence="3" id="KW-1185">Reference proteome</keyword>